<keyword evidence="5" id="KW-1185">Reference proteome</keyword>
<evidence type="ECO:0000313" key="4">
    <source>
        <dbReference type="EMBL" id="KAJ7040661.1"/>
    </source>
</evidence>
<evidence type="ECO:0000259" key="3">
    <source>
        <dbReference type="PROSITE" id="PS50011"/>
    </source>
</evidence>
<accession>A0AAD6T872</accession>
<dbReference type="EMBL" id="JARJCM010000020">
    <property type="protein sequence ID" value="KAJ7040661.1"/>
    <property type="molecule type" value="Genomic_DNA"/>
</dbReference>
<dbReference type="Proteomes" id="UP001218188">
    <property type="component" value="Unassembled WGS sequence"/>
</dbReference>
<evidence type="ECO:0000256" key="2">
    <source>
        <dbReference type="ARBA" id="ARBA00022840"/>
    </source>
</evidence>
<dbReference type="InterPro" id="IPR001245">
    <property type="entry name" value="Ser-Thr/Tyr_kinase_cat_dom"/>
</dbReference>
<keyword evidence="2" id="KW-0067">ATP-binding</keyword>
<dbReference type="PANTHER" id="PTHR44329:SF298">
    <property type="entry name" value="MIXED LINEAGE KINASE DOMAIN-LIKE PROTEIN"/>
    <property type="match status" value="1"/>
</dbReference>
<dbReference type="PROSITE" id="PS00108">
    <property type="entry name" value="PROTEIN_KINASE_ST"/>
    <property type="match status" value="1"/>
</dbReference>
<keyword evidence="1" id="KW-0547">Nucleotide-binding</keyword>
<dbReference type="PRINTS" id="PR00109">
    <property type="entry name" value="TYRKINASE"/>
</dbReference>
<reference evidence="4" key="1">
    <citation type="submission" date="2023-03" db="EMBL/GenBank/DDBJ databases">
        <title>Massive genome expansion in bonnet fungi (Mycena s.s.) driven by repeated elements and novel gene families across ecological guilds.</title>
        <authorList>
            <consortium name="Lawrence Berkeley National Laboratory"/>
            <person name="Harder C.B."/>
            <person name="Miyauchi S."/>
            <person name="Viragh M."/>
            <person name="Kuo A."/>
            <person name="Thoen E."/>
            <person name="Andreopoulos B."/>
            <person name="Lu D."/>
            <person name="Skrede I."/>
            <person name="Drula E."/>
            <person name="Henrissat B."/>
            <person name="Morin E."/>
            <person name="Kohler A."/>
            <person name="Barry K."/>
            <person name="LaButti K."/>
            <person name="Morin E."/>
            <person name="Salamov A."/>
            <person name="Lipzen A."/>
            <person name="Mereny Z."/>
            <person name="Hegedus B."/>
            <person name="Baldrian P."/>
            <person name="Stursova M."/>
            <person name="Weitz H."/>
            <person name="Taylor A."/>
            <person name="Grigoriev I.V."/>
            <person name="Nagy L.G."/>
            <person name="Martin F."/>
            <person name="Kauserud H."/>
        </authorList>
    </citation>
    <scope>NUCLEOTIDE SEQUENCE</scope>
    <source>
        <strain evidence="4">CBHHK200</strain>
    </source>
</reference>
<dbReference type="GO" id="GO:0004674">
    <property type="term" value="F:protein serine/threonine kinase activity"/>
    <property type="evidence" value="ECO:0007669"/>
    <property type="project" value="TreeGrafter"/>
</dbReference>
<comment type="caution">
    <text evidence="4">The sequence shown here is derived from an EMBL/GenBank/DDBJ whole genome shotgun (WGS) entry which is preliminary data.</text>
</comment>
<evidence type="ECO:0000256" key="1">
    <source>
        <dbReference type="ARBA" id="ARBA00022741"/>
    </source>
</evidence>
<dbReference type="InterPro" id="IPR051681">
    <property type="entry name" value="Ser/Thr_Kinases-Pseudokinases"/>
</dbReference>
<feature type="domain" description="Protein kinase" evidence="3">
    <location>
        <begin position="558"/>
        <end position="822"/>
    </location>
</feature>
<organism evidence="4 5">
    <name type="scientific">Mycena alexandri</name>
    <dbReference type="NCBI Taxonomy" id="1745969"/>
    <lineage>
        <taxon>Eukaryota</taxon>
        <taxon>Fungi</taxon>
        <taxon>Dikarya</taxon>
        <taxon>Basidiomycota</taxon>
        <taxon>Agaricomycotina</taxon>
        <taxon>Agaricomycetes</taxon>
        <taxon>Agaricomycetidae</taxon>
        <taxon>Agaricales</taxon>
        <taxon>Marasmiineae</taxon>
        <taxon>Mycenaceae</taxon>
        <taxon>Mycena</taxon>
    </lineage>
</organism>
<dbReference type="GO" id="GO:0005524">
    <property type="term" value="F:ATP binding"/>
    <property type="evidence" value="ECO:0007669"/>
    <property type="project" value="UniProtKB-KW"/>
</dbReference>
<dbReference type="InterPro" id="IPR000719">
    <property type="entry name" value="Prot_kinase_dom"/>
</dbReference>
<dbReference type="PANTHER" id="PTHR44329">
    <property type="entry name" value="SERINE/THREONINE-PROTEIN KINASE TNNI3K-RELATED"/>
    <property type="match status" value="1"/>
</dbReference>
<dbReference type="Gene3D" id="1.10.510.10">
    <property type="entry name" value="Transferase(Phosphotransferase) domain 1"/>
    <property type="match status" value="1"/>
</dbReference>
<dbReference type="InterPro" id="IPR008271">
    <property type="entry name" value="Ser/Thr_kinase_AS"/>
</dbReference>
<dbReference type="InterPro" id="IPR011009">
    <property type="entry name" value="Kinase-like_dom_sf"/>
</dbReference>
<proteinExistence type="predicted"/>
<evidence type="ECO:0000313" key="5">
    <source>
        <dbReference type="Proteomes" id="UP001218188"/>
    </source>
</evidence>
<dbReference type="Pfam" id="PF07714">
    <property type="entry name" value="PK_Tyr_Ser-Thr"/>
    <property type="match status" value="1"/>
</dbReference>
<sequence length="877" mass="99137">MNPQFDRLPSFSSLPFNLSPDIVEIPETYSAYATFKHRLWCTCYLKRSLAGPEGLWLWEDEDEEYLKGVVLSNSALTKRVTALDWANACSAFEAHRSQSTTFVNSLAHLTPQNRLRFIVWLNLRNFGKLGQWIGAWASFLSLPNGGKKICQICKISNFLKIWLETMREVYPLEDLQLILWVYQCGCFAEALRSLPFGVEAPPMNTAKTSPILQALYRLVVPRWPLILWVAFRASNDIHVPKFLDILQDPVHRDVVLNDEDFIYVYWEMWADYAVEIDLSTWLQIRNTSWKGGQRAFDHIVRVAAACLIFSPAPDSLVFSETVLQDLGISEFPFNTIALIVSRDYKAKSNSAQFASKEFWTSQSLENWIAARRLDFCHAVWQASNLSVLGRLTVIHQTLTWMPMPQNLLFYVYCLRSKTLSSSSEESNKYLEFLSNQRKEHDIPFLAGYSSNFDTMFMMLKELAESDSPNSHTISRDVSKAISSDICDITASLVFIMQGVESRERLLASRGKQAQGLLNLMQDVSTFDSIPIVALTALLLDLSQASGLHPHCFALSGLQKVGHQVAAGGFGDIWKGLVRGQSVSVKIVRLFEDSDIKAALKEFTREALVWRQLCHPNLLPFFGLYYLDDRLCLVSPWMEMGNIMQFLKKEPLINRVSLMLDVALGLEYLHEQNVIHGDLKAINVLVTPSRRACICDFGLSFIVNEITLRLAQSSSIAQKGTPRYHAPELLRPRGKKNFASDVYAFGCVCYEILTEHVPFHEEKSDIAAILQVLAGARPSRLASCMGTPQLDSLWDLLQSCWEDKPEMRPTASQIVEQLVGPLIQATTTSSTTDWDGKFTSKFRRSSQARPLLPSVPQIERMLFGDEVAEGTSISRAEA</sequence>
<protein>
    <recommendedName>
        <fullName evidence="3">Protein kinase domain-containing protein</fullName>
    </recommendedName>
</protein>
<dbReference type="AlphaFoldDB" id="A0AAD6T872"/>
<name>A0AAD6T872_9AGAR</name>
<dbReference type="PROSITE" id="PS50011">
    <property type="entry name" value="PROTEIN_KINASE_DOM"/>
    <property type="match status" value="1"/>
</dbReference>
<dbReference type="SUPFAM" id="SSF56112">
    <property type="entry name" value="Protein kinase-like (PK-like)"/>
    <property type="match status" value="1"/>
</dbReference>
<gene>
    <name evidence="4" type="ORF">C8F04DRAFT_1253592</name>
</gene>
<dbReference type="SMART" id="SM00220">
    <property type="entry name" value="S_TKc"/>
    <property type="match status" value="1"/>
</dbReference>